<dbReference type="Pfam" id="PF01068">
    <property type="entry name" value="DNA_ligase_A_M"/>
    <property type="match status" value="1"/>
</dbReference>
<dbReference type="EMBL" id="BAET01000030">
    <property type="protein sequence ID" value="GAB56572.1"/>
    <property type="molecule type" value="Genomic_DNA"/>
</dbReference>
<dbReference type="SUPFAM" id="SSF56091">
    <property type="entry name" value="DNA ligase/mRNA capping enzyme, catalytic domain"/>
    <property type="match status" value="1"/>
</dbReference>
<protein>
    <submittedName>
        <fullName evidence="9">DNA ligase</fullName>
        <ecNumber evidence="9">6.5.1.1</ecNumber>
    </submittedName>
</protein>
<evidence type="ECO:0000259" key="8">
    <source>
        <dbReference type="PROSITE" id="PS50160"/>
    </source>
</evidence>
<dbReference type="InterPro" id="IPR012340">
    <property type="entry name" value="NA-bd_OB-fold"/>
</dbReference>
<evidence type="ECO:0000313" key="9">
    <source>
        <dbReference type="EMBL" id="GAB56572.1"/>
    </source>
</evidence>
<dbReference type="Gene3D" id="2.40.50.140">
    <property type="entry name" value="Nucleic acid-binding proteins"/>
    <property type="match status" value="1"/>
</dbReference>
<dbReference type="PANTHER" id="PTHR47810">
    <property type="entry name" value="DNA LIGASE"/>
    <property type="match status" value="1"/>
</dbReference>
<evidence type="ECO:0000256" key="5">
    <source>
        <dbReference type="ARBA" id="ARBA00023204"/>
    </source>
</evidence>
<keyword evidence="5" id="KW-0234">DNA repair</keyword>
<dbReference type="GO" id="GO:0006310">
    <property type="term" value="P:DNA recombination"/>
    <property type="evidence" value="ECO:0007669"/>
    <property type="project" value="InterPro"/>
</dbReference>
<dbReference type="SUPFAM" id="SSF50249">
    <property type="entry name" value="Nucleic acid-binding proteins"/>
    <property type="match status" value="1"/>
</dbReference>
<dbReference type="AlphaFoldDB" id="H5TE45"/>
<dbReference type="Pfam" id="PF14743">
    <property type="entry name" value="DNA_ligase_OB_2"/>
    <property type="match status" value="1"/>
</dbReference>
<sequence>MKTTQYEAMRRAFFMSPFFVFLALYISTTTTLWAFSSAASPLTTSPSPFARQVTTSVQLAQVYESENIHAYLVSEKYDGIRAIWKNNELRTRNGHLIHAPAWFTQALPNVWLDGELWYQREEFEFVASAVTKHIPIDEQWQYIKYMVFDAPNKRDSFQKRAQHYTDMLNELNIPHIQPVKQFTVDNNQALMTLLAKYTKNGSEGLMLQKADALFTNGRSGNLLKLKKYMDAEGLVLEHLNGKGKYTDSMGAMLIEHINDSGHTVRFKIGTGFSDAQRNKPPAIGSTVTFAYHGYTKRGIPRFASFIRVRTMTYKQP</sequence>
<comment type="catalytic activity">
    <reaction evidence="6">
        <text>ATP + (deoxyribonucleotide)n-3'-hydroxyl + 5'-phospho-(deoxyribonucleotide)m = (deoxyribonucleotide)n+m + AMP + diphosphate.</text>
        <dbReference type="EC" id="6.5.1.1"/>
    </reaction>
</comment>
<keyword evidence="2 9" id="KW-0436">Ligase</keyword>
<evidence type="ECO:0000256" key="6">
    <source>
        <dbReference type="ARBA" id="ARBA00034003"/>
    </source>
</evidence>
<reference evidence="9 10" key="1">
    <citation type="journal article" date="2012" name="J. Bacteriol.">
        <title>Genome sequence of proteorhodopsin-containing sea ice bacterium Glaciecola punicea ACAM 611T.</title>
        <authorList>
            <person name="Qin Q.-L."/>
            <person name="Xie B.-B."/>
            <person name="Shu Y.-L."/>
            <person name="Rong J.-C."/>
            <person name="Zhao D.-L."/>
            <person name="Zhang X.-Y."/>
            <person name="Chen X.-L."/>
            <person name="Zhou B.-C."/>
            <person name="Zhanga Y.-Z."/>
        </authorList>
    </citation>
    <scope>NUCLEOTIDE SEQUENCE [LARGE SCALE GENOMIC DNA]</scope>
    <source>
        <strain evidence="9 10">ACAM 611</strain>
    </source>
</reference>
<keyword evidence="3" id="KW-0235">DNA replication</keyword>
<accession>H5TE45</accession>
<comment type="cofactor">
    <cofactor evidence="1">
        <name>a divalent metal cation</name>
        <dbReference type="ChEBI" id="CHEBI:60240"/>
    </cofactor>
</comment>
<dbReference type="GO" id="GO:0005524">
    <property type="term" value="F:ATP binding"/>
    <property type="evidence" value="ECO:0007669"/>
    <property type="project" value="InterPro"/>
</dbReference>
<evidence type="ECO:0000313" key="10">
    <source>
        <dbReference type="Proteomes" id="UP000053586"/>
    </source>
</evidence>
<dbReference type="Gene3D" id="3.30.1490.70">
    <property type="match status" value="1"/>
</dbReference>
<dbReference type="RefSeq" id="WP_006006856.1">
    <property type="nucleotide sequence ID" value="NZ_BAET01000030.1"/>
</dbReference>
<evidence type="ECO:0000256" key="1">
    <source>
        <dbReference type="ARBA" id="ARBA00001968"/>
    </source>
</evidence>
<dbReference type="CDD" id="cd08041">
    <property type="entry name" value="OBF_kDNA_ligase_like"/>
    <property type="match status" value="1"/>
</dbReference>
<reference evidence="9 10" key="2">
    <citation type="journal article" date="2017" name="Antonie Van Leeuwenhoek">
        <title>Rhizobium rhizosphaerae sp. nov., a novel species isolated from rice rhizosphere.</title>
        <authorList>
            <person name="Zhao J.J."/>
            <person name="Zhang J."/>
            <person name="Zhang R.J."/>
            <person name="Zhang C.W."/>
            <person name="Yin H.Q."/>
            <person name="Zhang X.X."/>
        </authorList>
    </citation>
    <scope>NUCLEOTIDE SEQUENCE [LARGE SCALE GENOMIC DNA]</scope>
    <source>
        <strain evidence="9 10">ACAM 611</strain>
    </source>
</reference>
<organism evidence="9 10">
    <name type="scientific">Glaciecola punicea ACAM 611</name>
    <dbReference type="NCBI Taxonomy" id="1121923"/>
    <lineage>
        <taxon>Bacteria</taxon>
        <taxon>Pseudomonadati</taxon>
        <taxon>Pseudomonadota</taxon>
        <taxon>Gammaproteobacteria</taxon>
        <taxon>Alteromonadales</taxon>
        <taxon>Alteromonadaceae</taxon>
        <taxon>Glaciecola</taxon>
    </lineage>
</organism>
<dbReference type="InterPro" id="IPR029319">
    <property type="entry name" value="DNA_ligase_OB"/>
</dbReference>
<dbReference type="InterPro" id="IPR012310">
    <property type="entry name" value="DNA_ligase_ATP-dep_cent"/>
</dbReference>
<dbReference type="CDD" id="cd07896">
    <property type="entry name" value="Adenylation_kDNA_ligase_like"/>
    <property type="match status" value="1"/>
</dbReference>
<dbReference type="eggNOG" id="COG1793">
    <property type="taxonomic scope" value="Bacteria"/>
</dbReference>
<gene>
    <name evidence="9" type="primary">lig</name>
    <name evidence="9" type="ORF">GPUN_2457</name>
</gene>
<keyword evidence="4" id="KW-0227">DNA damage</keyword>
<name>H5TE45_9ALTE</name>
<dbReference type="Proteomes" id="UP000053586">
    <property type="component" value="Unassembled WGS sequence"/>
</dbReference>
<dbReference type="InterPro" id="IPR050326">
    <property type="entry name" value="NAD_dep_DNA_ligaseB"/>
</dbReference>
<keyword evidence="10" id="KW-1185">Reference proteome</keyword>
<keyword evidence="7" id="KW-0472">Membrane</keyword>
<dbReference type="GO" id="GO:0006281">
    <property type="term" value="P:DNA repair"/>
    <property type="evidence" value="ECO:0007669"/>
    <property type="project" value="UniProtKB-KW"/>
</dbReference>
<dbReference type="PANTHER" id="PTHR47810:SF1">
    <property type="entry name" value="DNA LIGASE B"/>
    <property type="match status" value="1"/>
</dbReference>
<evidence type="ECO:0000256" key="3">
    <source>
        <dbReference type="ARBA" id="ARBA00022705"/>
    </source>
</evidence>
<dbReference type="GO" id="GO:0006260">
    <property type="term" value="P:DNA replication"/>
    <property type="evidence" value="ECO:0007669"/>
    <property type="project" value="UniProtKB-KW"/>
</dbReference>
<evidence type="ECO:0000256" key="2">
    <source>
        <dbReference type="ARBA" id="ARBA00022598"/>
    </source>
</evidence>
<evidence type="ECO:0000256" key="7">
    <source>
        <dbReference type="SAM" id="Phobius"/>
    </source>
</evidence>
<dbReference type="STRING" id="56804.BAE46_09035"/>
<keyword evidence="7" id="KW-0812">Transmembrane</keyword>
<feature type="transmembrane region" description="Helical" evidence="7">
    <location>
        <begin position="12"/>
        <end position="35"/>
    </location>
</feature>
<evidence type="ECO:0000256" key="4">
    <source>
        <dbReference type="ARBA" id="ARBA00022763"/>
    </source>
</evidence>
<dbReference type="Gene3D" id="3.30.470.30">
    <property type="entry name" value="DNA ligase/mRNA capping enzyme"/>
    <property type="match status" value="1"/>
</dbReference>
<dbReference type="PROSITE" id="PS50160">
    <property type="entry name" value="DNA_LIGASE_A3"/>
    <property type="match status" value="1"/>
</dbReference>
<dbReference type="EC" id="6.5.1.1" evidence="9"/>
<comment type="caution">
    <text evidence="9">The sequence shown here is derived from an EMBL/GenBank/DDBJ whole genome shotgun (WGS) entry which is preliminary data.</text>
</comment>
<proteinExistence type="predicted"/>
<dbReference type="GO" id="GO:0003910">
    <property type="term" value="F:DNA ligase (ATP) activity"/>
    <property type="evidence" value="ECO:0007669"/>
    <property type="project" value="UniProtKB-EC"/>
</dbReference>
<keyword evidence="7" id="KW-1133">Transmembrane helix</keyword>
<feature type="domain" description="ATP-dependent DNA ligase family profile" evidence="8">
    <location>
        <begin position="157"/>
        <end position="258"/>
    </location>
</feature>
<dbReference type="NCBIfam" id="NF006592">
    <property type="entry name" value="PRK09125.1"/>
    <property type="match status" value="1"/>
</dbReference>